<comment type="caution">
    <text evidence="2">The sequence shown here is derived from an EMBL/GenBank/DDBJ whole genome shotgun (WGS) entry which is preliminary data.</text>
</comment>
<evidence type="ECO:0000313" key="3">
    <source>
        <dbReference type="Proteomes" id="UP001597252"/>
    </source>
</evidence>
<feature type="domain" description="Xylose isomerase-like TIM barrel" evidence="1">
    <location>
        <begin position="2"/>
        <end position="249"/>
    </location>
</feature>
<accession>A0ABW4E895</accession>
<keyword evidence="2" id="KW-0413">Isomerase</keyword>
<dbReference type="InterPro" id="IPR036237">
    <property type="entry name" value="Xyl_isomerase-like_sf"/>
</dbReference>
<protein>
    <submittedName>
        <fullName evidence="2">Sugar phosphate isomerase/epimerase family protein</fullName>
    </submittedName>
</protein>
<name>A0ABW4E895_9LACO</name>
<gene>
    <name evidence="2" type="ORF">ACFQ5J_11790</name>
</gene>
<dbReference type="EMBL" id="JBHTON010000048">
    <property type="protein sequence ID" value="MFD1485909.1"/>
    <property type="molecule type" value="Genomic_DNA"/>
</dbReference>
<sequence>MAHFGYEKVDLWLSPVHYLLDPYHHDDTNNLSQKLRDLNLSVSCLTPSQSAPQAYNLATGDDYSEYVKNYFRQAVYVAHELDVTKLLITPGWYLLEANQHSAWTRSVIMCRWLCNFAASYGVTITFEPLLQKPGRLVSSLADVVRYLSDVNANNLAVTVDTGTIVRNGEMLQDYLMTLKNSIDYCHFTNYAKSRSGHVAWQDGELSLKETLAMFEKYGYCGDFCLEYTDSCYDETPAPAFQETMSLIRELEG</sequence>
<dbReference type="SUPFAM" id="SSF51658">
    <property type="entry name" value="Xylose isomerase-like"/>
    <property type="match status" value="1"/>
</dbReference>
<dbReference type="Proteomes" id="UP001597252">
    <property type="component" value="Unassembled WGS sequence"/>
</dbReference>
<organism evidence="2 3">
    <name type="scientific">Lacticaseibacillus baoqingensis</name>
    <dbReference type="NCBI Taxonomy" id="2486013"/>
    <lineage>
        <taxon>Bacteria</taxon>
        <taxon>Bacillati</taxon>
        <taxon>Bacillota</taxon>
        <taxon>Bacilli</taxon>
        <taxon>Lactobacillales</taxon>
        <taxon>Lactobacillaceae</taxon>
        <taxon>Lacticaseibacillus</taxon>
    </lineage>
</organism>
<dbReference type="Gene3D" id="3.20.20.150">
    <property type="entry name" value="Divalent-metal-dependent TIM barrel enzymes"/>
    <property type="match status" value="1"/>
</dbReference>
<evidence type="ECO:0000259" key="1">
    <source>
        <dbReference type="Pfam" id="PF01261"/>
    </source>
</evidence>
<dbReference type="Pfam" id="PF01261">
    <property type="entry name" value="AP_endonuc_2"/>
    <property type="match status" value="1"/>
</dbReference>
<dbReference type="InterPro" id="IPR013022">
    <property type="entry name" value="Xyl_isomerase-like_TIM-brl"/>
</dbReference>
<proteinExistence type="predicted"/>
<keyword evidence="3" id="KW-1185">Reference proteome</keyword>
<reference evidence="3" key="1">
    <citation type="journal article" date="2019" name="Int. J. Syst. Evol. Microbiol.">
        <title>The Global Catalogue of Microorganisms (GCM) 10K type strain sequencing project: providing services to taxonomists for standard genome sequencing and annotation.</title>
        <authorList>
            <consortium name="The Broad Institute Genomics Platform"/>
            <consortium name="The Broad Institute Genome Sequencing Center for Infectious Disease"/>
            <person name="Wu L."/>
            <person name="Ma J."/>
        </authorList>
    </citation>
    <scope>NUCLEOTIDE SEQUENCE [LARGE SCALE GENOMIC DNA]</scope>
    <source>
        <strain evidence="3">CCM 8903</strain>
    </source>
</reference>
<dbReference type="PANTHER" id="PTHR12110:SF21">
    <property type="entry name" value="XYLOSE ISOMERASE-LIKE TIM BARREL DOMAIN-CONTAINING PROTEIN"/>
    <property type="match status" value="1"/>
</dbReference>
<dbReference type="InterPro" id="IPR050312">
    <property type="entry name" value="IolE/XylAMocC-like"/>
</dbReference>
<dbReference type="GO" id="GO:0016853">
    <property type="term" value="F:isomerase activity"/>
    <property type="evidence" value="ECO:0007669"/>
    <property type="project" value="UniProtKB-KW"/>
</dbReference>
<evidence type="ECO:0000313" key="2">
    <source>
        <dbReference type="EMBL" id="MFD1485909.1"/>
    </source>
</evidence>
<dbReference type="RefSeq" id="WP_379896823.1">
    <property type="nucleotide sequence ID" value="NZ_JBHTON010000048.1"/>
</dbReference>
<dbReference type="PANTHER" id="PTHR12110">
    <property type="entry name" value="HYDROXYPYRUVATE ISOMERASE"/>
    <property type="match status" value="1"/>
</dbReference>